<dbReference type="CDD" id="cd08276">
    <property type="entry name" value="MDR7"/>
    <property type="match status" value="1"/>
</dbReference>
<dbReference type="InterPro" id="IPR011032">
    <property type="entry name" value="GroES-like_sf"/>
</dbReference>
<evidence type="ECO:0000313" key="3">
    <source>
        <dbReference type="Proteomes" id="UP000220353"/>
    </source>
</evidence>
<dbReference type="InterPro" id="IPR020843">
    <property type="entry name" value="ER"/>
</dbReference>
<protein>
    <submittedName>
        <fullName evidence="2">NAD(P)-dependent alcohol dehydrogenase</fullName>
    </submittedName>
</protein>
<dbReference type="Pfam" id="PF00107">
    <property type="entry name" value="ADH_zinc_N"/>
    <property type="match status" value="1"/>
</dbReference>
<sequence length="378" mass="40282">MLHSIVSVQEPMMGILIATGDPFSTLCSFQHNNWKGTNMSKWMQEWSTEAVGPHNLKIEERRVPEIGDLDVLVRTTAVSLNYRDKLILESGMGLDLTFPFVPASDMSGVVEAVGKGVTRFRPGDRVISTFAPGWLDGLRPGNGRTPAYATLGGVHPGVLSEYVAFPEDWFVAAPKSLDAAEASTLPCAGLTAWFALIEKGHLKPGDRVVVQGTGGVALFGLQIAKAVGAEVIVTSSSREKLEKALALGAAHGINRLSEDWVERVYALTGDHGADHILEIAGGAGLGQSLKAVAPDGRISVIGVLEGFEVSGAVAPLLLKSPVLQGISVGHRRALEDLVGAVDRIGLKPVIDKRYKFTEAREALAHVDRGPFGKVVIEF</sequence>
<dbReference type="SUPFAM" id="SSF50129">
    <property type="entry name" value="GroES-like"/>
    <property type="match status" value="1"/>
</dbReference>
<dbReference type="GO" id="GO:0016491">
    <property type="term" value="F:oxidoreductase activity"/>
    <property type="evidence" value="ECO:0007669"/>
    <property type="project" value="InterPro"/>
</dbReference>
<dbReference type="InterPro" id="IPR052711">
    <property type="entry name" value="Zinc_ADH-like"/>
</dbReference>
<evidence type="ECO:0000313" key="2">
    <source>
        <dbReference type="EMBL" id="PDT49016.1"/>
    </source>
</evidence>
<dbReference type="PANTHER" id="PTHR45033">
    <property type="match status" value="1"/>
</dbReference>
<comment type="caution">
    <text evidence="2">The sequence shown here is derived from an EMBL/GenBank/DDBJ whole genome shotgun (WGS) entry which is preliminary data.</text>
</comment>
<dbReference type="AlphaFoldDB" id="A0A2A6M3G8"/>
<feature type="domain" description="Enoyl reductase (ER)" evidence="1">
    <location>
        <begin position="52"/>
        <end position="376"/>
    </location>
</feature>
<dbReference type="Gene3D" id="3.90.180.10">
    <property type="entry name" value="Medium-chain alcohol dehydrogenases, catalytic domain"/>
    <property type="match status" value="1"/>
</dbReference>
<name>A0A2A6M3G8_RHIFR</name>
<evidence type="ECO:0000259" key="1">
    <source>
        <dbReference type="SMART" id="SM00829"/>
    </source>
</evidence>
<accession>A0A2A6M3G8</accession>
<dbReference type="Proteomes" id="UP000220353">
    <property type="component" value="Unassembled WGS sequence"/>
</dbReference>
<dbReference type="Gene3D" id="3.40.50.720">
    <property type="entry name" value="NAD(P)-binding Rossmann-like Domain"/>
    <property type="match status" value="1"/>
</dbReference>
<dbReference type="InterPro" id="IPR013154">
    <property type="entry name" value="ADH-like_N"/>
</dbReference>
<dbReference type="Pfam" id="PF08240">
    <property type="entry name" value="ADH_N"/>
    <property type="match status" value="1"/>
</dbReference>
<gene>
    <name evidence="2" type="ORF">CO661_07005</name>
</gene>
<reference evidence="2 3" key="1">
    <citation type="submission" date="2017-09" db="EMBL/GenBank/DDBJ databases">
        <title>Comparative genomics of rhizobia isolated from Phaseolus vulgaris in China.</title>
        <authorList>
            <person name="Tong W."/>
        </authorList>
    </citation>
    <scope>NUCLEOTIDE SEQUENCE [LARGE SCALE GENOMIC DNA]</scope>
    <source>
        <strain evidence="2 3">PCH1</strain>
    </source>
</reference>
<organism evidence="2 3">
    <name type="scientific">Rhizobium fredii</name>
    <name type="common">Sinorhizobium fredii</name>
    <dbReference type="NCBI Taxonomy" id="380"/>
    <lineage>
        <taxon>Bacteria</taxon>
        <taxon>Pseudomonadati</taxon>
        <taxon>Pseudomonadota</taxon>
        <taxon>Alphaproteobacteria</taxon>
        <taxon>Hyphomicrobiales</taxon>
        <taxon>Rhizobiaceae</taxon>
        <taxon>Sinorhizobium/Ensifer group</taxon>
        <taxon>Sinorhizobium</taxon>
    </lineage>
</organism>
<dbReference type="InterPro" id="IPR036291">
    <property type="entry name" value="NAD(P)-bd_dom_sf"/>
</dbReference>
<dbReference type="PANTHER" id="PTHR45033:SF2">
    <property type="entry name" value="ZINC-TYPE ALCOHOL DEHYDROGENASE-LIKE PROTEIN C1773.06C"/>
    <property type="match status" value="1"/>
</dbReference>
<dbReference type="SUPFAM" id="SSF51735">
    <property type="entry name" value="NAD(P)-binding Rossmann-fold domains"/>
    <property type="match status" value="1"/>
</dbReference>
<dbReference type="InterPro" id="IPR013149">
    <property type="entry name" value="ADH-like_C"/>
</dbReference>
<dbReference type="SMART" id="SM00829">
    <property type="entry name" value="PKS_ER"/>
    <property type="match status" value="1"/>
</dbReference>
<dbReference type="EMBL" id="NWTC01000004">
    <property type="protein sequence ID" value="PDT49016.1"/>
    <property type="molecule type" value="Genomic_DNA"/>
</dbReference>
<proteinExistence type="predicted"/>